<dbReference type="OrthoDB" id="9794403at2"/>
<evidence type="ECO:0000313" key="2">
    <source>
        <dbReference type="Proteomes" id="UP000003688"/>
    </source>
</evidence>
<dbReference type="GO" id="GO:0004803">
    <property type="term" value="F:transposase activity"/>
    <property type="evidence" value="ECO:0007669"/>
    <property type="project" value="InterPro"/>
</dbReference>
<dbReference type="Proteomes" id="UP000003688">
    <property type="component" value="Unassembled WGS sequence"/>
</dbReference>
<organism evidence="1 2">
    <name type="scientific">Pedosphaera parvula (strain Ellin514)</name>
    <dbReference type="NCBI Taxonomy" id="320771"/>
    <lineage>
        <taxon>Bacteria</taxon>
        <taxon>Pseudomonadati</taxon>
        <taxon>Verrucomicrobiota</taxon>
        <taxon>Pedosphaerae</taxon>
        <taxon>Pedosphaerales</taxon>
        <taxon>Pedosphaeraceae</taxon>
        <taxon>Pedosphaera</taxon>
    </lineage>
</organism>
<dbReference type="AlphaFoldDB" id="B9XGR1"/>
<dbReference type="InterPro" id="IPR036515">
    <property type="entry name" value="Transposase_17_sf"/>
</dbReference>
<dbReference type="RefSeq" id="WP_007415007.1">
    <property type="nucleotide sequence ID" value="NZ_ABOX02000013.1"/>
</dbReference>
<gene>
    <name evidence="1" type="ORF">Cflav_PD4001</name>
</gene>
<dbReference type="GO" id="GO:0006313">
    <property type="term" value="P:DNA transposition"/>
    <property type="evidence" value="ECO:0007669"/>
    <property type="project" value="InterPro"/>
</dbReference>
<dbReference type="EMBL" id="ABOX02000013">
    <property type="protein sequence ID" value="EEF60832.1"/>
    <property type="molecule type" value="Genomic_DNA"/>
</dbReference>
<protein>
    <recommendedName>
        <fullName evidence="3">Transposase IS200-like domain-containing protein</fullName>
    </recommendedName>
</protein>
<dbReference type="Gene3D" id="3.30.70.1290">
    <property type="entry name" value="Transposase IS200-like"/>
    <property type="match status" value="1"/>
</dbReference>
<proteinExistence type="predicted"/>
<dbReference type="GO" id="GO:0003677">
    <property type="term" value="F:DNA binding"/>
    <property type="evidence" value="ECO:0007669"/>
    <property type="project" value="InterPro"/>
</dbReference>
<reference evidence="1 2" key="1">
    <citation type="journal article" date="2011" name="J. Bacteriol.">
        <title>Genome sequence of 'Pedosphaera parvula' Ellin514, an aerobic Verrucomicrobial isolate from pasture soil.</title>
        <authorList>
            <person name="Kant R."/>
            <person name="van Passel M.W."/>
            <person name="Sangwan P."/>
            <person name="Palva A."/>
            <person name="Lucas S."/>
            <person name="Copeland A."/>
            <person name="Lapidus A."/>
            <person name="Glavina Del Rio T."/>
            <person name="Dalin E."/>
            <person name="Tice H."/>
            <person name="Bruce D."/>
            <person name="Goodwin L."/>
            <person name="Pitluck S."/>
            <person name="Chertkov O."/>
            <person name="Larimer F.W."/>
            <person name="Land M.L."/>
            <person name="Hauser L."/>
            <person name="Brettin T.S."/>
            <person name="Detter J.C."/>
            <person name="Han S."/>
            <person name="de Vos W.M."/>
            <person name="Janssen P.H."/>
            <person name="Smidt H."/>
        </authorList>
    </citation>
    <scope>NUCLEOTIDE SEQUENCE [LARGE SCALE GENOMIC DNA]</scope>
    <source>
        <strain evidence="1 2">Ellin514</strain>
    </source>
</reference>
<name>B9XGR1_PEDPL</name>
<accession>B9XGR1</accession>
<evidence type="ECO:0008006" key="3">
    <source>
        <dbReference type="Google" id="ProtNLM"/>
    </source>
</evidence>
<keyword evidence="2" id="KW-1185">Reference proteome</keyword>
<evidence type="ECO:0000313" key="1">
    <source>
        <dbReference type="EMBL" id="EEF60832.1"/>
    </source>
</evidence>
<sequence>MKFQPPVKPPRDPLNRKFNLPRLCREDYQGDAVVMWTLTVFDRAKGWLNPCFHHFFRELMFHVAAREDLVCPIYCLMPDHLHLVWMGLRRDTDQLNGMSFLRTHLEPELSPAKFQPQAHDAVLRAEQRKRNAFAQVCFYVAANPVRATLANQPEDWAFTGSVLPGYPKLNPLAEDYWPKFWRIYAKLRQSDAGNLVRPSMKRK</sequence>
<dbReference type="SUPFAM" id="SSF143422">
    <property type="entry name" value="Transposase IS200-like"/>
    <property type="match status" value="1"/>
</dbReference>
<comment type="caution">
    <text evidence="1">The sequence shown here is derived from an EMBL/GenBank/DDBJ whole genome shotgun (WGS) entry which is preliminary data.</text>
</comment>